<gene>
    <name evidence="2" type="ORF">N7493_008609</name>
</gene>
<evidence type="ECO:0000259" key="1">
    <source>
        <dbReference type="Pfam" id="PF07969"/>
    </source>
</evidence>
<dbReference type="PANTHER" id="PTHR22642">
    <property type="entry name" value="IMIDAZOLONEPROPIONASE"/>
    <property type="match status" value="1"/>
</dbReference>
<dbReference type="Gene3D" id="3.10.310.70">
    <property type="match status" value="1"/>
</dbReference>
<protein>
    <recommendedName>
        <fullName evidence="1">Amidohydrolase 3 domain-containing protein</fullName>
    </recommendedName>
</protein>
<dbReference type="PANTHER" id="PTHR22642:SF19">
    <property type="entry name" value="AMIDOHYDROLASE FAMILY PROTEIN (AFU_ORTHOLOGUE AFUA_5G01480)"/>
    <property type="match status" value="1"/>
</dbReference>
<dbReference type="Gene3D" id="2.30.40.10">
    <property type="entry name" value="Urease, subunit C, domain 1"/>
    <property type="match status" value="1"/>
</dbReference>
<dbReference type="CDD" id="cd01300">
    <property type="entry name" value="YtcJ_like"/>
    <property type="match status" value="1"/>
</dbReference>
<dbReference type="Proteomes" id="UP001215712">
    <property type="component" value="Unassembled WGS sequence"/>
</dbReference>
<dbReference type="SUPFAM" id="SSF51338">
    <property type="entry name" value="Composite domain of metallo-dependent hydrolases"/>
    <property type="match status" value="1"/>
</dbReference>
<comment type="caution">
    <text evidence="2">The sequence shown here is derived from an EMBL/GenBank/DDBJ whole genome shotgun (WGS) entry which is preliminary data.</text>
</comment>
<dbReference type="EMBL" id="JAQJAN010000012">
    <property type="protein sequence ID" value="KAJ5716698.1"/>
    <property type="molecule type" value="Genomic_DNA"/>
</dbReference>
<sequence length="544" mass="60106">MTTTVFTNGRIFCPTDSSEDFATAIVISGDRIEYVGDENDEAVLQASHSATVVDLNGKLVLPGFIDAHVHILNFGLSLQKLDLMHCKSLTEIRQGIRNYATANPLEPRILCRGWSQSTTEGETYVSAIDDLDARPIYIEALDLHSTWCNSAALEELQVEEIEDPPGGRIHRNEAGRPSGVLDEAAQFNIVWPFLDKVASVEKKMKAIDAAFTEHRQAGYTGLVDMAMDENNWAALEMYRNQHGEPPFHIAAHWLIPYSRNDLEILDYIDRAISMHCKFNRQNSPSFCINGIKLICDGTVDGCTAGLLQPYGGCSDLTDPIWPKEALSLAINRAAEAGLQCALHAIGDRTVQDAIDCLSQLPNLRECRHRIEHLELTTEEDAKRLGDLGIVASVQPVHSDPSTFDSWPSLIGPDRCKRAFAYREFFDGSAPLAFGTDAPTAKHLPLPNLYNATTRRSALDPDMQETVNPEFALPLATAVSAATSGAAFASFSDSFTGRLQAGLHADLVTLDMHWNPDKLLEARVCQTWYRGKKVFDIDEKEVAYD</sequence>
<name>A0AAD6MTZ5_9EURO</name>
<dbReference type="Pfam" id="PF07969">
    <property type="entry name" value="Amidohydro_3"/>
    <property type="match status" value="1"/>
</dbReference>
<dbReference type="InterPro" id="IPR013108">
    <property type="entry name" value="Amidohydro_3"/>
</dbReference>
<dbReference type="Gene3D" id="3.20.20.140">
    <property type="entry name" value="Metal-dependent hydrolases"/>
    <property type="match status" value="1"/>
</dbReference>
<dbReference type="InterPro" id="IPR033932">
    <property type="entry name" value="YtcJ-like"/>
</dbReference>
<evidence type="ECO:0000313" key="3">
    <source>
        <dbReference type="Proteomes" id="UP001215712"/>
    </source>
</evidence>
<dbReference type="InterPro" id="IPR011059">
    <property type="entry name" value="Metal-dep_hydrolase_composite"/>
</dbReference>
<reference evidence="2" key="2">
    <citation type="submission" date="2023-01" db="EMBL/GenBank/DDBJ databases">
        <authorList>
            <person name="Petersen C."/>
        </authorList>
    </citation>
    <scope>NUCLEOTIDE SEQUENCE</scope>
    <source>
        <strain evidence="2">IBT 17514</strain>
    </source>
</reference>
<keyword evidence="3" id="KW-1185">Reference proteome</keyword>
<accession>A0AAD6MTZ5</accession>
<feature type="domain" description="Amidohydrolase 3" evidence="1">
    <location>
        <begin position="52"/>
        <end position="534"/>
    </location>
</feature>
<dbReference type="AlphaFoldDB" id="A0AAD6MTZ5"/>
<proteinExistence type="predicted"/>
<organism evidence="2 3">
    <name type="scientific">Penicillium malachiteum</name>
    <dbReference type="NCBI Taxonomy" id="1324776"/>
    <lineage>
        <taxon>Eukaryota</taxon>
        <taxon>Fungi</taxon>
        <taxon>Dikarya</taxon>
        <taxon>Ascomycota</taxon>
        <taxon>Pezizomycotina</taxon>
        <taxon>Eurotiomycetes</taxon>
        <taxon>Eurotiomycetidae</taxon>
        <taxon>Eurotiales</taxon>
        <taxon>Aspergillaceae</taxon>
        <taxon>Penicillium</taxon>
    </lineage>
</organism>
<dbReference type="GO" id="GO:0016810">
    <property type="term" value="F:hydrolase activity, acting on carbon-nitrogen (but not peptide) bonds"/>
    <property type="evidence" value="ECO:0007669"/>
    <property type="project" value="InterPro"/>
</dbReference>
<evidence type="ECO:0000313" key="2">
    <source>
        <dbReference type="EMBL" id="KAJ5716698.1"/>
    </source>
</evidence>
<dbReference type="SUPFAM" id="SSF51556">
    <property type="entry name" value="Metallo-dependent hydrolases"/>
    <property type="match status" value="1"/>
</dbReference>
<reference evidence="2" key="1">
    <citation type="journal article" date="2023" name="IMA Fungus">
        <title>Comparative genomic study of the Penicillium genus elucidates a diverse pangenome and 15 lateral gene transfer events.</title>
        <authorList>
            <person name="Petersen C."/>
            <person name="Sorensen T."/>
            <person name="Nielsen M.R."/>
            <person name="Sondergaard T.E."/>
            <person name="Sorensen J.L."/>
            <person name="Fitzpatrick D.A."/>
            <person name="Frisvad J.C."/>
            <person name="Nielsen K.L."/>
        </authorList>
    </citation>
    <scope>NUCLEOTIDE SEQUENCE</scope>
    <source>
        <strain evidence="2">IBT 17514</strain>
    </source>
</reference>
<dbReference type="InterPro" id="IPR032466">
    <property type="entry name" value="Metal_Hydrolase"/>
</dbReference>